<keyword evidence="10" id="KW-1185">Reference proteome</keyword>
<protein>
    <submittedName>
        <fullName evidence="9">Septum site-determining protein DivIVA</fullName>
    </submittedName>
</protein>
<evidence type="ECO:0000313" key="10">
    <source>
        <dbReference type="Proteomes" id="UP000239706"/>
    </source>
</evidence>
<dbReference type="GO" id="GO:0005737">
    <property type="term" value="C:cytoplasm"/>
    <property type="evidence" value="ECO:0007669"/>
    <property type="project" value="UniProtKB-SubCell"/>
</dbReference>
<dbReference type="EMBL" id="PVXO01000036">
    <property type="protein sequence ID" value="PRR78761.1"/>
    <property type="molecule type" value="Genomic_DNA"/>
</dbReference>
<evidence type="ECO:0000256" key="6">
    <source>
        <dbReference type="ARBA" id="ARBA00023306"/>
    </source>
</evidence>
<organism evidence="9 10">
    <name type="scientific">Clostridium liquoris</name>
    <dbReference type="NCBI Taxonomy" id="1289519"/>
    <lineage>
        <taxon>Bacteria</taxon>
        <taxon>Bacillati</taxon>
        <taxon>Bacillota</taxon>
        <taxon>Clostridia</taxon>
        <taxon>Eubacteriales</taxon>
        <taxon>Clostridiaceae</taxon>
        <taxon>Clostridium</taxon>
    </lineage>
</organism>
<accession>A0A2T0B4E3</accession>
<dbReference type="AlphaFoldDB" id="A0A2T0B4E3"/>
<proteinExistence type="inferred from homology"/>
<dbReference type="NCBIfam" id="TIGR03544">
    <property type="entry name" value="DivI1A_domain"/>
    <property type="match status" value="1"/>
</dbReference>
<dbReference type="RefSeq" id="WP_106063460.1">
    <property type="nucleotide sequence ID" value="NZ_PVXO01000036.1"/>
</dbReference>
<name>A0A2T0B4E3_9CLOT</name>
<gene>
    <name evidence="9" type="primary">divIVA</name>
    <name evidence="9" type="ORF">CLLI_13430</name>
</gene>
<keyword evidence="5 7" id="KW-0175">Coiled coil</keyword>
<dbReference type="PANTHER" id="PTHR35794">
    <property type="entry name" value="CELL DIVISION PROTEIN DIVIVA"/>
    <property type="match status" value="1"/>
</dbReference>
<dbReference type="GO" id="GO:0051301">
    <property type="term" value="P:cell division"/>
    <property type="evidence" value="ECO:0007669"/>
    <property type="project" value="UniProtKB-KW"/>
</dbReference>
<dbReference type="PANTHER" id="PTHR35794:SF2">
    <property type="entry name" value="CELL DIVISION PROTEIN DIVIVA"/>
    <property type="match status" value="1"/>
</dbReference>
<evidence type="ECO:0000256" key="8">
    <source>
        <dbReference type="SAM" id="MobiDB-lite"/>
    </source>
</evidence>
<comment type="caution">
    <text evidence="9">The sequence shown here is derived from an EMBL/GenBank/DDBJ whole genome shotgun (WGS) entry which is preliminary data.</text>
</comment>
<dbReference type="OrthoDB" id="9815492at2"/>
<keyword evidence="6" id="KW-0131">Cell cycle</keyword>
<evidence type="ECO:0000256" key="4">
    <source>
        <dbReference type="ARBA" id="ARBA00022618"/>
    </source>
</evidence>
<keyword evidence="3" id="KW-0963">Cytoplasm</keyword>
<evidence type="ECO:0000256" key="7">
    <source>
        <dbReference type="SAM" id="Coils"/>
    </source>
</evidence>
<feature type="region of interest" description="Disordered" evidence="8">
    <location>
        <begin position="171"/>
        <end position="202"/>
    </location>
</feature>
<comment type="similarity">
    <text evidence="2">Belongs to the DivIVA family.</text>
</comment>
<feature type="coiled-coil region" evidence="7">
    <location>
        <begin position="29"/>
        <end position="63"/>
    </location>
</feature>
<dbReference type="Proteomes" id="UP000239706">
    <property type="component" value="Unassembled WGS sequence"/>
</dbReference>
<reference evidence="9 10" key="1">
    <citation type="submission" date="2018-03" db="EMBL/GenBank/DDBJ databases">
        <title>Genome sequence of Clostridium liquoris DSM 100320.</title>
        <authorList>
            <person name="Poehlein A."/>
            <person name="Daniel R."/>
        </authorList>
    </citation>
    <scope>NUCLEOTIDE SEQUENCE [LARGE SCALE GENOMIC DNA]</scope>
    <source>
        <strain evidence="9 10">DSM 100320</strain>
    </source>
</reference>
<dbReference type="InterPro" id="IPR007793">
    <property type="entry name" value="DivIVA_fam"/>
</dbReference>
<comment type="subcellular location">
    <subcellularLocation>
        <location evidence="1">Cytoplasm</location>
    </subcellularLocation>
</comment>
<evidence type="ECO:0000256" key="1">
    <source>
        <dbReference type="ARBA" id="ARBA00004496"/>
    </source>
</evidence>
<dbReference type="Gene3D" id="6.10.250.660">
    <property type="match status" value="1"/>
</dbReference>
<evidence type="ECO:0000256" key="5">
    <source>
        <dbReference type="ARBA" id="ARBA00023054"/>
    </source>
</evidence>
<evidence type="ECO:0000256" key="3">
    <source>
        <dbReference type="ARBA" id="ARBA00022490"/>
    </source>
</evidence>
<keyword evidence="4" id="KW-0132">Cell division</keyword>
<evidence type="ECO:0000313" key="9">
    <source>
        <dbReference type="EMBL" id="PRR78761.1"/>
    </source>
</evidence>
<sequence length="215" mass="25065">MKITAMDITSKEFKKGFRGYDMDEVDEFLDKIAENYEALYKENSSLKEKITSAEENLHHYSKMEETIQNTLLLAQNAADQSKKAAQKESDLIIKNANETSKKILDKAHDDVININDDFEKTKNEFVMFRTKYKNFIQSQLEMFENMEKDFVKKYNIGSQVEETDLKEKDIDTTYTEDDANNTSSDSGFMLEEKKPSLEDSQNDNLEEIKSFYVKD</sequence>
<dbReference type="Pfam" id="PF05103">
    <property type="entry name" value="DivIVA"/>
    <property type="match status" value="1"/>
</dbReference>
<dbReference type="InterPro" id="IPR019933">
    <property type="entry name" value="DivIVA_domain"/>
</dbReference>
<evidence type="ECO:0000256" key="2">
    <source>
        <dbReference type="ARBA" id="ARBA00009008"/>
    </source>
</evidence>